<proteinExistence type="predicted"/>
<keyword evidence="1" id="KW-0812">Transmembrane</keyword>
<keyword evidence="1" id="KW-0472">Membrane</keyword>
<organism evidence="2 3">
    <name type="scientific">Roseimaritima ulvae</name>
    <dbReference type="NCBI Taxonomy" id="980254"/>
    <lineage>
        <taxon>Bacteria</taxon>
        <taxon>Pseudomonadati</taxon>
        <taxon>Planctomycetota</taxon>
        <taxon>Planctomycetia</taxon>
        <taxon>Pirellulales</taxon>
        <taxon>Pirellulaceae</taxon>
        <taxon>Roseimaritima</taxon>
    </lineage>
</organism>
<dbReference type="KEGG" id="rul:UC8_12300"/>
<keyword evidence="3" id="KW-1185">Reference proteome</keyword>
<feature type="transmembrane region" description="Helical" evidence="1">
    <location>
        <begin position="26"/>
        <end position="59"/>
    </location>
</feature>
<dbReference type="AlphaFoldDB" id="A0A5B9QMG7"/>
<dbReference type="Proteomes" id="UP000325286">
    <property type="component" value="Chromosome"/>
</dbReference>
<gene>
    <name evidence="2" type="ORF">UC8_12300</name>
</gene>
<accession>A0A5B9QMG7</accession>
<evidence type="ECO:0000313" key="3">
    <source>
        <dbReference type="Proteomes" id="UP000325286"/>
    </source>
</evidence>
<evidence type="ECO:0000313" key="2">
    <source>
        <dbReference type="EMBL" id="QEG39269.1"/>
    </source>
</evidence>
<reference evidence="2 3" key="1">
    <citation type="submission" date="2019-08" db="EMBL/GenBank/DDBJ databases">
        <title>Deep-cultivation of Planctomycetes and their phenomic and genomic characterization uncovers novel biology.</title>
        <authorList>
            <person name="Wiegand S."/>
            <person name="Jogler M."/>
            <person name="Boedeker C."/>
            <person name="Pinto D."/>
            <person name="Vollmers J."/>
            <person name="Rivas-Marin E."/>
            <person name="Kohn T."/>
            <person name="Peeters S.H."/>
            <person name="Heuer A."/>
            <person name="Rast P."/>
            <person name="Oberbeckmann S."/>
            <person name="Bunk B."/>
            <person name="Jeske O."/>
            <person name="Meyerdierks A."/>
            <person name="Storesund J.E."/>
            <person name="Kallscheuer N."/>
            <person name="Luecker S."/>
            <person name="Lage O.M."/>
            <person name="Pohl T."/>
            <person name="Merkel B.J."/>
            <person name="Hornburger P."/>
            <person name="Mueller R.-W."/>
            <person name="Bruemmer F."/>
            <person name="Labrenz M."/>
            <person name="Spormann A.M."/>
            <person name="Op den Camp H."/>
            <person name="Overmann J."/>
            <person name="Amann R."/>
            <person name="Jetten M.S.M."/>
            <person name="Mascher T."/>
            <person name="Medema M.H."/>
            <person name="Devos D.P."/>
            <person name="Kaster A.-K."/>
            <person name="Ovreas L."/>
            <person name="Rohde M."/>
            <person name="Galperin M.Y."/>
            <person name="Jogler C."/>
        </authorList>
    </citation>
    <scope>NUCLEOTIDE SEQUENCE [LARGE SCALE GENOMIC DNA]</scope>
    <source>
        <strain evidence="2 3">UC8</strain>
    </source>
</reference>
<sequence length="66" mass="6522">MSLFIVGGIAGGVAMMANNNEDSPALWGIITFAGGIAGALTFGFLGAILGASLGVGLYVAKMLKFG</sequence>
<keyword evidence="1" id="KW-1133">Transmembrane helix</keyword>
<dbReference type="EMBL" id="CP042914">
    <property type="protein sequence ID" value="QEG39269.1"/>
    <property type="molecule type" value="Genomic_DNA"/>
</dbReference>
<dbReference type="RefSeq" id="WP_068138578.1">
    <property type="nucleotide sequence ID" value="NZ_CP042914.1"/>
</dbReference>
<name>A0A5B9QMG7_9BACT</name>
<protein>
    <submittedName>
        <fullName evidence="2">Uncharacterized protein</fullName>
    </submittedName>
</protein>
<evidence type="ECO:0000256" key="1">
    <source>
        <dbReference type="SAM" id="Phobius"/>
    </source>
</evidence>